<dbReference type="InterPro" id="IPR037523">
    <property type="entry name" value="VOC_core"/>
</dbReference>
<dbReference type="InterPro" id="IPR029068">
    <property type="entry name" value="Glyas_Bleomycin-R_OHBP_Dase"/>
</dbReference>
<protein>
    <submittedName>
        <fullName evidence="2">Catechol-2,3-dioxygenase</fullName>
    </submittedName>
</protein>
<keyword evidence="2" id="KW-0223">Dioxygenase</keyword>
<dbReference type="SUPFAM" id="SSF54593">
    <property type="entry name" value="Glyoxalase/Bleomycin resistance protein/Dihydroxybiphenyl dioxygenase"/>
    <property type="match status" value="1"/>
</dbReference>
<sequence>MAVGVIAEMGYLAMRTRDYDESLELATDVLGLRMTLNDDKRAYLSAADRHHELVYVKGEEDGIDHIGLVADSPEGLEIIRKRLEAAGFPILTRSPLEREIGEGFAVLGPEGYVYHVYVGMKDFRHGPASFGPDRYGHINIHPQNPGLMKDFLVEFFGFKVSDVIGQDFAYFLRCNPDHHGIALIKGRGSLHHHAWQTQSIADLGRLGDRLFAKGRRLIWGPVRHGAGHNIAAYYVEPNGTVVELYTDLEQIHDVERPPIEWDQDDRTWFNRWGVYNGEDFRLHGAFPIALN</sequence>
<evidence type="ECO:0000313" key="3">
    <source>
        <dbReference type="Proteomes" id="UP000198751"/>
    </source>
</evidence>
<evidence type="ECO:0000259" key="1">
    <source>
        <dbReference type="PROSITE" id="PS51819"/>
    </source>
</evidence>
<keyword evidence="3" id="KW-1185">Reference proteome</keyword>
<dbReference type="Gene3D" id="3.10.180.10">
    <property type="entry name" value="2,3-Dihydroxybiphenyl 1,2-Dioxygenase, domain 1"/>
    <property type="match status" value="2"/>
</dbReference>
<dbReference type="EMBL" id="LT629779">
    <property type="protein sequence ID" value="SDT24053.1"/>
    <property type="molecule type" value="Genomic_DNA"/>
</dbReference>
<feature type="domain" description="VOC" evidence="1">
    <location>
        <begin position="134"/>
        <end position="247"/>
    </location>
</feature>
<gene>
    <name evidence="2" type="ORF">SAMN04489743_2128</name>
</gene>
<reference evidence="3" key="1">
    <citation type="submission" date="2016-10" db="EMBL/GenBank/DDBJ databases">
        <authorList>
            <person name="Varghese N."/>
            <person name="Submissions S."/>
        </authorList>
    </citation>
    <scope>NUCLEOTIDE SEQUENCE [LARGE SCALE GENOMIC DNA]</scope>
    <source>
        <strain evidence="3">IMMIB L-1606</strain>
    </source>
</reference>
<organism evidence="2 3">
    <name type="scientific">Pseudarthrobacter equi</name>
    <dbReference type="NCBI Taxonomy" id="728066"/>
    <lineage>
        <taxon>Bacteria</taxon>
        <taxon>Bacillati</taxon>
        <taxon>Actinomycetota</taxon>
        <taxon>Actinomycetes</taxon>
        <taxon>Micrococcales</taxon>
        <taxon>Micrococcaceae</taxon>
        <taxon>Pseudarthrobacter</taxon>
    </lineage>
</organism>
<dbReference type="Proteomes" id="UP000198751">
    <property type="component" value="Chromosome I"/>
</dbReference>
<name>A0A1H1YRP5_9MICC</name>
<dbReference type="Pfam" id="PF00903">
    <property type="entry name" value="Glyoxalase"/>
    <property type="match status" value="2"/>
</dbReference>
<dbReference type="GO" id="GO:0051213">
    <property type="term" value="F:dioxygenase activity"/>
    <property type="evidence" value="ECO:0007669"/>
    <property type="project" value="UniProtKB-KW"/>
</dbReference>
<accession>A0A1H1YRP5</accession>
<dbReference type="RefSeq" id="WP_091719841.1">
    <property type="nucleotide sequence ID" value="NZ_CAUQLD010000002.1"/>
</dbReference>
<dbReference type="PROSITE" id="PS51819">
    <property type="entry name" value="VOC"/>
    <property type="match status" value="2"/>
</dbReference>
<feature type="domain" description="VOC" evidence="1">
    <location>
        <begin position="8"/>
        <end position="119"/>
    </location>
</feature>
<dbReference type="InterPro" id="IPR004360">
    <property type="entry name" value="Glyas_Fos-R_dOase_dom"/>
</dbReference>
<dbReference type="AlphaFoldDB" id="A0A1H1YRP5"/>
<evidence type="ECO:0000313" key="2">
    <source>
        <dbReference type="EMBL" id="SDT24053.1"/>
    </source>
</evidence>
<keyword evidence="2" id="KW-0560">Oxidoreductase</keyword>
<dbReference type="OrthoDB" id="3827654at2"/>
<proteinExistence type="predicted"/>